<dbReference type="AlphaFoldDB" id="A0A8H5HWC9"/>
<name>A0A8H5HWC9_9AGAR</name>
<comment type="caution">
    <text evidence="2">The sequence shown here is derived from an EMBL/GenBank/DDBJ whole genome shotgun (WGS) entry which is preliminary data.</text>
</comment>
<accession>A0A8H5HWC9</accession>
<feature type="transmembrane region" description="Helical" evidence="1">
    <location>
        <begin position="6"/>
        <end position="27"/>
    </location>
</feature>
<dbReference type="Proteomes" id="UP000518752">
    <property type="component" value="Unassembled WGS sequence"/>
</dbReference>
<protein>
    <submittedName>
        <fullName evidence="2">Uncharacterized protein</fullName>
    </submittedName>
</protein>
<dbReference type="OrthoDB" id="3438340at2759"/>
<evidence type="ECO:0000313" key="3">
    <source>
        <dbReference type="Proteomes" id="UP000518752"/>
    </source>
</evidence>
<gene>
    <name evidence="2" type="ORF">D9757_002625</name>
</gene>
<keyword evidence="1" id="KW-1133">Transmembrane helix</keyword>
<evidence type="ECO:0000256" key="1">
    <source>
        <dbReference type="SAM" id="Phobius"/>
    </source>
</evidence>
<keyword evidence="1" id="KW-0472">Membrane</keyword>
<dbReference type="EMBL" id="JAACJN010000014">
    <property type="protein sequence ID" value="KAF5390529.1"/>
    <property type="molecule type" value="Genomic_DNA"/>
</dbReference>
<reference evidence="2 3" key="1">
    <citation type="journal article" date="2020" name="ISME J.">
        <title>Uncovering the hidden diversity of litter-decomposition mechanisms in mushroom-forming fungi.</title>
        <authorList>
            <person name="Floudas D."/>
            <person name="Bentzer J."/>
            <person name="Ahren D."/>
            <person name="Johansson T."/>
            <person name="Persson P."/>
            <person name="Tunlid A."/>
        </authorList>
    </citation>
    <scope>NUCLEOTIDE SEQUENCE [LARGE SCALE GENOMIC DNA]</scope>
    <source>
        <strain evidence="2 3">CBS 406.79</strain>
    </source>
</reference>
<evidence type="ECO:0000313" key="2">
    <source>
        <dbReference type="EMBL" id="KAF5390529.1"/>
    </source>
</evidence>
<sequence length="106" mass="11528">MLSLEAAALAYLLSLTWLVCFIVMAIVSYGGEGKVNISGIDQVVPSGVEVTQKMQLIATSLEFALFGDLAVRSTWARRVEPDDEVEEKVFGVLNADSRNVYVSESV</sequence>
<keyword evidence="1" id="KW-0812">Transmembrane</keyword>
<organism evidence="2 3">
    <name type="scientific">Collybiopsis confluens</name>
    <dbReference type="NCBI Taxonomy" id="2823264"/>
    <lineage>
        <taxon>Eukaryota</taxon>
        <taxon>Fungi</taxon>
        <taxon>Dikarya</taxon>
        <taxon>Basidiomycota</taxon>
        <taxon>Agaricomycotina</taxon>
        <taxon>Agaricomycetes</taxon>
        <taxon>Agaricomycetidae</taxon>
        <taxon>Agaricales</taxon>
        <taxon>Marasmiineae</taxon>
        <taxon>Omphalotaceae</taxon>
        <taxon>Collybiopsis</taxon>
    </lineage>
</organism>
<keyword evidence="3" id="KW-1185">Reference proteome</keyword>
<proteinExistence type="predicted"/>